<accession>A0A0R1XH64</accession>
<dbReference type="Proteomes" id="UP000051412">
    <property type="component" value="Unassembled WGS sequence"/>
</dbReference>
<dbReference type="EMBL" id="AZGM01000035">
    <property type="protein sequence ID" value="KRM28821.1"/>
    <property type="molecule type" value="Genomic_DNA"/>
</dbReference>
<evidence type="ECO:0000256" key="3">
    <source>
        <dbReference type="ARBA" id="ARBA00022827"/>
    </source>
</evidence>
<protein>
    <submittedName>
        <fullName evidence="6">GDP dissociation inhibitor</fullName>
    </submittedName>
</protein>
<organism evidence="6 7">
    <name type="scientific">Limosilactobacillus panis DSM 6035</name>
    <dbReference type="NCBI Taxonomy" id="1423782"/>
    <lineage>
        <taxon>Bacteria</taxon>
        <taxon>Bacillati</taxon>
        <taxon>Bacillota</taxon>
        <taxon>Bacilli</taxon>
        <taxon>Lactobacillales</taxon>
        <taxon>Lactobacillaceae</taxon>
        <taxon>Limosilactobacillus</taxon>
    </lineage>
</organism>
<proteinExistence type="predicted"/>
<dbReference type="PANTHER" id="PTHR46091">
    <property type="entry name" value="BLR7054 PROTEIN"/>
    <property type="match status" value="1"/>
</dbReference>
<gene>
    <name evidence="6" type="ORF">FD32_GL001623</name>
</gene>
<evidence type="ECO:0000256" key="1">
    <source>
        <dbReference type="ARBA" id="ARBA00022630"/>
    </source>
</evidence>
<dbReference type="PROSITE" id="PS51257">
    <property type="entry name" value="PROKAR_LIPOPROTEIN"/>
    <property type="match status" value="1"/>
</dbReference>
<comment type="caution">
    <text evidence="6">The sequence shown here is derived from an EMBL/GenBank/DDBJ whole genome shotgun (WGS) entry which is preliminary data.</text>
</comment>
<keyword evidence="2" id="KW-0732">Signal</keyword>
<dbReference type="PANTHER" id="PTHR46091:SF3">
    <property type="entry name" value="AMINE OXIDASE DOMAIN-CONTAINING PROTEIN"/>
    <property type="match status" value="1"/>
</dbReference>
<keyword evidence="5" id="KW-0520">NAD</keyword>
<name>A0A0R1XH64_9LACO</name>
<dbReference type="Pfam" id="PF13450">
    <property type="entry name" value="NAD_binding_8"/>
    <property type="match status" value="1"/>
</dbReference>
<reference evidence="6 7" key="1">
    <citation type="journal article" date="2015" name="Genome Announc.">
        <title>Expanding the biotechnology potential of lactobacilli through comparative genomics of 213 strains and associated genera.</title>
        <authorList>
            <person name="Sun Z."/>
            <person name="Harris H.M."/>
            <person name="McCann A."/>
            <person name="Guo C."/>
            <person name="Argimon S."/>
            <person name="Zhang W."/>
            <person name="Yang X."/>
            <person name="Jeffery I.B."/>
            <person name="Cooney J.C."/>
            <person name="Kagawa T.F."/>
            <person name="Liu W."/>
            <person name="Song Y."/>
            <person name="Salvetti E."/>
            <person name="Wrobel A."/>
            <person name="Rasinkangas P."/>
            <person name="Parkhill J."/>
            <person name="Rea M.C."/>
            <person name="O'Sullivan O."/>
            <person name="Ritari J."/>
            <person name="Douillard F.P."/>
            <person name="Paul Ross R."/>
            <person name="Yang R."/>
            <person name="Briner A.E."/>
            <person name="Felis G.E."/>
            <person name="de Vos W.M."/>
            <person name="Barrangou R."/>
            <person name="Klaenhammer T.R."/>
            <person name="Caufield P.W."/>
            <person name="Cui Y."/>
            <person name="Zhang H."/>
            <person name="O'Toole P.W."/>
        </authorList>
    </citation>
    <scope>NUCLEOTIDE SEQUENCE [LARGE SCALE GENOMIC DNA]</scope>
    <source>
        <strain evidence="6 7">DSM 6035</strain>
    </source>
</reference>
<dbReference type="RefSeq" id="WP_047769497.1">
    <property type="nucleotide sequence ID" value="NZ_AZGM01000035.1"/>
</dbReference>
<dbReference type="SUPFAM" id="SSF51905">
    <property type="entry name" value="FAD/NAD(P)-binding domain"/>
    <property type="match status" value="1"/>
</dbReference>
<keyword evidence="7" id="KW-1185">Reference proteome</keyword>
<evidence type="ECO:0000256" key="2">
    <source>
        <dbReference type="ARBA" id="ARBA00022729"/>
    </source>
</evidence>
<dbReference type="OrthoDB" id="9773233at2"/>
<sequence>MAKNYDVIVVGAGNGGLVAAATACKLGKKTLLIERHNLPGGAASSFVRGRFEFETALHELAAYGPKEKPQGIRQMFNWLGVDLAMHEIPGAYRYIITGKDGFDVALPNGREAVIDKIEEVVPGSRAGVSKLFDYGEECIKGYDLLQAGKLLQEVAKLAPAFVKYATVPYDQVLAELNIPLKARQILEAYWCYIGIPSDTFEFPYFAEMLVTYVENGAYAPTNRSHEITTALVHAIQANGGDVWFNTEVKRVLTQDGQAVGVQVGNDQIYGRQVICDLVPNTVYAKMIDPAVVPEHTLKLTNARQLGTSGYLVYLGLNKSPEELGIKDYSVFISSTGDSRTQYERMNTLDQNDFMIMNCLNIAVPGCSPAGTSLLYATQLYRDGSWDQVTAENYDEVKDKIARRVIKQYEDATGIKISDAVEEVAIATPETFARYMRTPNGDIYGYYGKKWGQTIARMANLDKEAQPIPHLYFCGGSSFMMDGYSSAYFTGFTIGKMACAALDKEGVKNE</sequence>
<dbReference type="PATRIC" id="fig|1423782.4.peg.1688"/>
<evidence type="ECO:0000256" key="5">
    <source>
        <dbReference type="ARBA" id="ARBA00023027"/>
    </source>
</evidence>
<dbReference type="Gene3D" id="3.90.660.50">
    <property type="match status" value="1"/>
</dbReference>
<keyword evidence="3" id="KW-0274">FAD</keyword>
<evidence type="ECO:0000256" key="4">
    <source>
        <dbReference type="ARBA" id="ARBA00022857"/>
    </source>
</evidence>
<dbReference type="AlphaFoldDB" id="A0A0R1XH64"/>
<evidence type="ECO:0000313" key="6">
    <source>
        <dbReference type="EMBL" id="KRM28821.1"/>
    </source>
</evidence>
<dbReference type="InterPro" id="IPR052206">
    <property type="entry name" value="Retinol_saturase"/>
</dbReference>
<dbReference type="InterPro" id="IPR036188">
    <property type="entry name" value="FAD/NAD-bd_sf"/>
</dbReference>
<evidence type="ECO:0000313" key="7">
    <source>
        <dbReference type="Proteomes" id="UP000051412"/>
    </source>
</evidence>
<keyword evidence="4" id="KW-0521">NADP</keyword>
<dbReference type="Gene3D" id="3.50.50.60">
    <property type="entry name" value="FAD/NAD(P)-binding domain"/>
    <property type="match status" value="2"/>
</dbReference>
<dbReference type="STRING" id="1423782.FD32_GL001623"/>
<keyword evidence="1" id="KW-0285">Flavoprotein</keyword>